<comment type="caution">
    <text evidence="2">The sequence shown here is derived from an EMBL/GenBank/DDBJ whole genome shotgun (WGS) entry which is preliminary data.</text>
</comment>
<protein>
    <submittedName>
        <fullName evidence="2">Mobilization protein</fullName>
    </submittedName>
</protein>
<feature type="compositionally biased region" description="Basic and acidic residues" evidence="1">
    <location>
        <begin position="43"/>
        <end position="54"/>
    </location>
</feature>
<dbReference type="AlphaFoldDB" id="K1T6Q4"/>
<evidence type="ECO:0000256" key="1">
    <source>
        <dbReference type="SAM" id="MobiDB-lite"/>
    </source>
</evidence>
<feature type="compositionally biased region" description="Basic and acidic residues" evidence="1">
    <location>
        <begin position="12"/>
        <end position="29"/>
    </location>
</feature>
<organism evidence="2">
    <name type="scientific">human gut metagenome</name>
    <dbReference type="NCBI Taxonomy" id="408170"/>
    <lineage>
        <taxon>unclassified sequences</taxon>
        <taxon>metagenomes</taxon>
        <taxon>organismal metagenomes</taxon>
    </lineage>
</organism>
<name>K1T6Q4_9ZZZZ</name>
<accession>K1T6Q4</accession>
<dbReference type="EMBL" id="AJWY01005740">
    <property type="protein sequence ID" value="EKC68817.1"/>
    <property type="molecule type" value="Genomic_DNA"/>
</dbReference>
<gene>
    <name evidence="2" type="ORF">LEA_08603</name>
</gene>
<sequence length="66" mass="7580">MPFSSLPLSANLKERKNPMARNDGIDRTVARNQDLETPADVAKVQEHNEREKDSYSNQDIVPERTR</sequence>
<feature type="region of interest" description="Disordered" evidence="1">
    <location>
        <begin position="1"/>
        <end position="66"/>
    </location>
</feature>
<proteinExistence type="predicted"/>
<evidence type="ECO:0000313" key="2">
    <source>
        <dbReference type="EMBL" id="EKC68817.1"/>
    </source>
</evidence>
<reference evidence="2" key="1">
    <citation type="journal article" date="2013" name="Environ. Microbiol.">
        <title>Microbiota from the distal guts of lean and obese adolescents exhibit partial functional redundancy besides clear differences in community structure.</title>
        <authorList>
            <person name="Ferrer M."/>
            <person name="Ruiz A."/>
            <person name="Lanza F."/>
            <person name="Haange S.B."/>
            <person name="Oberbach A."/>
            <person name="Till H."/>
            <person name="Bargiela R."/>
            <person name="Campoy C."/>
            <person name="Segura M.T."/>
            <person name="Richter M."/>
            <person name="von Bergen M."/>
            <person name="Seifert J."/>
            <person name="Suarez A."/>
        </authorList>
    </citation>
    <scope>NUCLEOTIDE SEQUENCE</scope>
</reference>